<dbReference type="Pfam" id="PF00234">
    <property type="entry name" value="Tryp_alpha_amyl"/>
    <property type="match status" value="1"/>
</dbReference>
<feature type="chain" id="PRO_5029742430" description="Bifunctional inhibitor/plant lipid transfer protein/seed storage helical domain-containing protein" evidence="2">
    <location>
        <begin position="26"/>
        <end position="160"/>
    </location>
</feature>
<dbReference type="InterPro" id="IPR036312">
    <property type="entry name" value="Bifun_inhib/LTP/seed_sf"/>
</dbReference>
<dbReference type="EnsemblPlants" id="Kaladp0048s0633.1.v1.1">
    <property type="protein sequence ID" value="Kaladp0048s0633.1.v1.1"/>
    <property type="gene ID" value="Kaladp0048s0633.v1.1"/>
</dbReference>
<protein>
    <recommendedName>
        <fullName evidence="3">Bifunctional inhibitor/plant lipid transfer protein/seed storage helical domain-containing protein</fullName>
    </recommendedName>
</protein>
<keyword evidence="5" id="KW-1185">Reference proteome</keyword>
<evidence type="ECO:0000313" key="5">
    <source>
        <dbReference type="Proteomes" id="UP000594263"/>
    </source>
</evidence>
<dbReference type="Gramene" id="Kaladp0048s0633.1.v1.1">
    <property type="protein sequence ID" value="Kaladp0048s0633.1.v1.1"/>
    <property type="gene ID" value="Kaladp0048s0633.v1.1"/>
</dbReference>
<evidence type="ECO:0000256" key="1">
    <source>
        <dbReference type="SAM" id="MobiDB-lite"/>
    </source>
</evidence>
<evidence type="ECO:0000259" key="3">
    <source>
        <dbReference type="Pfam" id="PF00234"/>
    </source>
</evidence>
<feature type="region of interest" description="Disordered" evidence="1">
    <location>
        <begin position="140"/>
        <end position="160"/>
    </location>
</feature>
<name>A0A7N0TYW8_KALFE</name>
<keyword evidence="2" id="KW-0732">Signal</keyword>
<accession>A0A7N0TYW8</accession>
<organism evidence="4 5">
    <name type="scientific">Kalanchoe fedtschenkoi</name>
    <name type="common">Lavender scallops</name>
    <name type="synonym">South American air plant</name>
    <dbReference type="NCBI Taxonomy" id="63787"/>
    <lineage>
        <taxon>Eukaryota</taxon>
        <taxon>Viridiplantae</taxon>
        <taxon>Streptophyta</taxon>
        <taxon>Embryophyta</taxon>
        <taxon>Tracheophyta</taxon>
        <taxon>Spermatophyta</taxon>
        <taxon>Magnoliopsida</taxon>
        <taxon>eudicotyledons</taxon>
        <taxon>Gunneridae</taxon>
        <taxon>Pentapetalae</taxon>
        <taxon>Saxifragales</taxon>
        <taxon>Crassulaceae</taxon>
        <taxon>Kalanchoe</taxon>
    </lineage>
</organism>
<evidence type="ECO:0000256" key="2">
    <source>
        <dbReference type="SAM" id="SignalP"/>
    </source>
</evidence>
<dbReference type="SUPFAM" id="SSF47699">
    <property type="entry name" value="Bifunctional inhibitor/lipid-transfer protein/seed storage 2S albumin"/>
    <property type="match status" value="1"/>
</dbReference>
<sequence length="160" mass="18196">MAEKSTMAAAATLFTIFLISWPMSAISDQSPETVFDYCADYMMRIYARCKPYATGESDLISQGCCTDSGYIQDMARVSMGTPQNAWYRCEIYKRAAIKNKFVQERAERIPELCWYRPIFMPFVPNIDCYKYWPTNSSSVNNGAPGGEQKSKPLEDLTINI</sequence>
<dbReference type="Gene3D" id="1.10.110.10">
    <property type="entry name" value="Plant lipid-transfer and hydrophobic proteins"/>
    <property type="match status" value="1"/>
</dbReference>
<dbReference type="InterPro" id="IPR016140">
    <property type="entry name" value="Bifunc_inhib/LTP/seed_store"/>
</dbReference>
<reference evidence="4" key="1">
    <citation type="submission" date="2021-01" db="UniProtKB">
        <authorList>
            <consortium name="EnsemblPlants"/>
        </authorList>
    </citation>
    <scope>IDENTIFICATION</scope>
</reference>
<evidence type="ECO:0000313" key="4">
    <source>
        <dbReference type="EnsemblPlants" id="Kaladp0048s0633.1.v1.1"/>
    </source>
</evidence>
<dbReference type="AlphaFoldDB" id="A0A7N0TYW8"/>
<feature type="signal peptide" evidence="2">
    <location>
        <begin position="1"/>
        <end position="25"/>
    </location>
</feature>
<proteinExistence type="predicted"/>
<feature type="domain" description="Bifunctional inhibitor/plant lipid transfer protein/seed storage helical" evidence="3">
    <location>
        <begin position="38"/>
        <end position="117"/>
    </location>
</feature>
<dbReference type="Proteomes" id="UP000594263">
    <property type="component" value="Unplaced"/>
</dbReference>